<dbReference type="InterPro" id="IPR046689">
    <property type="entry name" value="DUF6559"/>
</dbReference>
<dbReference type="EMBL" id="BSSV01000008">
    <property type="protein sequence ID" value="GLX86907.1"/>
    <property type="molecule type" value="Genomic_DNA"/>
</dbReference>
<evidence type="ECO:0000313" key="2">
    <source>
        <dbReference type="Proteomes" id="UP001157134"/>
    </source>
</evidence>
<keyword evidence="2" id="KW-1185">Reference proteome</keyword>
<dbReference type="Pfam" id="PF20196">
    <property type="entry name" value="DUF6559"/>
    <property type="match status" value="1"/>
</dbReference>
<protein>
    <submittedName>
        <fullName evidence="1">Uncharacterized protein</fullName>
    </submittedName>
</protein>
<evidence type="ECO:0000313" key="1">
    <source>
        <dbReference type="EMBL" id="GLX86907.1"/>
    </source>
</evidence>
<organism evidence="1 2">
    <name type="scientific">Thalassotalea loyana</name>
    <dbReference type="NCBI Taxonomy" id="280483"/>
    <lineage>
        <taxon>Bacteria</taxon>
        <taxon>Pseudomonadati</taxon>
        <taxon>Pseudomonadota</taxon>
        <taxon>Gammaproteobacteria</taxon>
        <taxon>Alteromonadales</taxon>
        <taxon>Colwelliaceae</taxon>
        <taxon>Thalassotalea</taxon>
    </lineage>
</organism>
<dbReference type="RefSeq" id="WP_284300425.1">
    <property type="nucleotide sequence ID" value="NZ_BSSV01000008.1"/>
</dbReference>
<proteinExistence type="predicted"/>
<gene>
    <name evidence="1" type="ORF">tloyanaT_31600</name>
</gene>
<dbReference type="Proteomes" id="UP001157134">
    <property type="component" value="Unassembled WGS sequence"/>
</dbReference>
<name>A0ABQ6HFN8_9GAMM</name>
<reference evidence="1 2" key="1">
    <citation type="submission" date="2023-03" db="EMBL/GenBank/DDBJ databases">
        <title>Thalassotalea loyana LMG 22536T draft genome sequence.</title>
        <authorList>
            <person name="Sawabe T."/>
        </authorList>
    </citation>
    <scope>NUCLEOTIDE SEQUENCE [LARGE SCALE GENOMIC DNA]</scope>
    <source>
        <strain evidence="1 2">LMG 22536</strain>
    </source>
</reference>
<accession>A0ABQ6HFN8</accession>
<comment type="caution">
    <text evidence="1">The sequence shown here is derived from an EMBL/GenBank/DDBJ whole genome shotgun (WGS) entry which is preliminary data.</text>
</comment>
<sequence>MLNNKNSINQIARVLPILMVESFDKQDAYSAQNVKQLFNQAFKSEHNMAYAFAMLCSQSEFDAFFPELNYQHLRHDIAKVCFENWPRFNIDSLLMYANNKTHGDSGFFAGGGDSGCGGE</sequence>